<dbReference type="Proteomes" id="UP000245946">
    <property type="component" value="Unassembled WGS sequence"/>
</dbReference>
<dbReference type="EMBL" id="KZ819284">
    <property type="protein sequence ID" value="PWO00757.1"/>
    <property type="molecule type" value="Genomic_DNA"/>
</dbReference>
<reference evidence="2 3" key="1">
    <citation type="journal article" date="2018" name="Mol. Biol. Evol.">
        <title>Broad Genomic Sampling Reveals a Smut Pathogenic Ancestry of the Fungal Clade Ustilaginomycotina.</title>
        <authorList>
            <person name="Kijpornyongpan T."/>
            <person name="Mondo S.J."/>
            <person name="Barry K."/>
            <person name="Sandor L."/>
            <person name="Lee J."/>
            <person name="Lipzen A."/>
            <person name="Pangilinan J."/>
            <person name="LaButti K."/>
            <person name="Hainaut M."/>
            <person name="Henrissat B."/>
            <person name="Grigoriev I.V."/>
            <person name="Spatafora J.W."/>
            <person name="Aime M.C."/>
        </authorList>
    </citation>
    <scope>NUCLEOTIDE SEQUENCE [LARGE SCALE GENOMIC DNA]</scope>
    <source>
        <strain evidence="2 3">MCA 4186</strain>
    </source>
</reference>
<accession>A0A316ZHL0</accession>
<organism evidence="2 3">
    <name type="scientific">Tilletiopsis washingtonensis</name>
    <dbReference type="NCBI Taxonomy" id="58919"/>
    <lineage>
        <taxon>Eukaryota</taxon>
        <taxon>Fungi</taxon>
        <taxon>Dikarya</taxon>
        <taxon>Basidiomycota</taxon>
        <taxon>Ustilaginomycotina</taxon>
        <taxon>Exobasidiomycetes</taxon>
        <taxon>Entylomatales</taxon>
        <taxon>Entylomatales incertae sedis</taxon>
        <taxon>Tilletiopsis</taxon>
    </lineage>
</organism>
<evidence type="ECO:0000313" key="2">
    <source>
        <dbReference type="EMBL" id="PWO00757.1"/>
    </source>
</evidence>
<proteinExistence type="predicted"/>
<protein>
    <submittedName>
        <fullName evidence="2">Uncharacterized protein</fullName>
    </submittedName>
</protein>
<gene>
    <name evidence="2" type="ORF">FA09DRAFT_113025</name>
</gene>
<sequence length="126" mass="13244">MPEGGWATSHGARCAMQRRPLGCSQRACRAMGARLEAKSPAACRAVGAAAACRHRSDGAARLVLMEGHLATVRGCGAAGRLRSLRRRLEGSWDGQGMRLQGDGEAGRSQQQRAGGETDGRERAGLC</sequence>
<feature type="region of interest" description="Disordered" evidence="1">
    <location>
        <begin position="89"/>
        <end position="126"/>
    </location>
</feature>
<name>A0A316ZHL0_9BASI</name>
<dbReference type="AlphaFoldDB" id="A0A316ZHL0"/>
<feature type="compositionally biased region" description="Basic and acidic residues" evidence="1">
    <location>
        <begin position="115"/>
        <end position="126"/>
    </location>
</feature>
<evidence type="ECO:0000256" key="1">
    <source>
        <dbReference type="SAM" id="MobiDB-lite"/>
    </source>
</evidence>
<dbReference type="RefSeq" id="XP_025601035.1">
    <property type="nucleotide sequence ID" value="XM_025739003.1"/>
</dbReference>
<evidence type="ECO:0000313" key="3">
    <source>
        <dbReference type="Proteomes" id="UP000245946"/>
    </source>
</evidence>
<keyword evidence="3" id="KW-1185">Reference proteome</keyword>
<dbReference type="GeneID" id="37266549"/>